<dbReference type="InterPro" id="IPR010258">
    <property type="entry name" value="Conjugal_tfr_TrbG/VirB9/CagX"/>
</dbReference>
<evidence type="ECO:0000256" key="1">
    <source>
        <dbReference type="ARBA" id="ARBA00006135"/>
    </source>
</evidence>
<dbReference type="Pfam" id="PF10671">
    <property type="entry name" value="TcpQ"/>
    <property type="match status" value="1"/>
</dbReference>
<evidence type="ECO:0000256" key="2">
    <source>
        <dbReference type="ARBA" id="ARBA00022729"/>
    </source>
</evidence>
<dbReference type="Gene3D" id="2.60.40.2500">
    <property type="match status" value="1"/>
</dbReference>
<dbReference type="InterPro" id="IPR018927">
    <property type="entry name" value="Pilus_synth_Q_C"/>
</dbReference>
<comment type="similarity">
    <text evidence="1">Belongs to the TrbG/VirB9 family.</text>
</comment>
<keyword evidence="2" id="KW-0732">Signal</keyword>
<dbReference type="CDD" id="cd06911">
    <property type="entry name" value="VirB9_CagX_TrbG"/>
    <property type="match status" value="1"/>
</dbReference>
<dbReference type="Pfam" id="PF03524">
    <property type="entry name" value="CagX"/>
    <property type="match status" value="1"/>
</dbReference>
<gene>
    <name evidence="5" type="ORF">GCM10009125_06430</name>
</gene>
<name>A0ABP3D0P6_9BURK</name>
<dbReference type="Gene3D" id="3.55.50.70">
    <property type="match status" value="1"/>
</dbReference>
<dbReference type="Proteomes" id="UP001501176">
    <property type="component" value="Unassembled WGS sequence"/>
</dbReference>
<feature type="domain" description="Toxin co-regulated pilus biosynthesis protein Q C-terminal" evidence="4">
    <location>
        <begin position="217"/>
        <end position="296"/>
    </location>
</feature>
<dbReference type="InterPro" id="IPR038161">
    <property type="entry name" value="VirB9/CagX/TrbG_C_sf"/>
</dbReference>
<protein>
    <submittedName>
        <fullName evidence="5">TcpQ domain-containing protein</fullName>
    </submittedName>
</protein>
<organism evidence="5 6">
    <name type="scientific">Castellaniella daejeonensis</name>
    <dbReference type="NCBI Taxonomy" id="659013"/>
    <lineage>
        <taxon>Bacteria</taxon>
        <taxon>Pseudomonadati</taxon>
        <taxon>Pseudomonadota</taxon>
        <taxon>Betaproteobacteria</taxon>
        <taxon>Burkholderiales</taxon>
        <taxon>Alcaligenaceae</taxon>
        <taxon>Castellaniella</taxon>
    </lineage>
</organism>
<evidence type="ECO:0000259" key="4">
    <source>
        <dbReference type="Pfam" id="PF10671"/>
    </source>
</evidence>
<dbReference type="EMBL" id="BAAAFN010000006">
    <property type="protein sequence ID" value="GAA0220157.1"/>
    <property type="molecule type" value="Genomic_DNA"/>
</dbReference>
<sequence>MVRLLGAVLLLAGIGGCAVPADNALWRGLAGMRAEPAVYRFDWRIAGDPALAPLQVFDDGRETWLQYPQGQAAPALFERTARGDRLLRPRRDRDYLVLSGVPAHIVLRGGLSQAQAWRESAGSPGNAAAFAPASTPFAENGAGAVMPAAAAPEPGPESSRSPVRMVVAPAGSPPVPPPPSVPPAPMAPPAMPAGDAAVRNGPAPNGRDAAGNRPLSFQVSPADGNVRRALGRWAHAAGWTFEAEHWDVDADIPLAGSAAFGDSFRAAVRGLLSATELGDRPVQPCFYANRVLRVVPLAQRCDRTRVPGADS</sequence>
<evidence type="ECO:0000313" key="6">
    <source>
        <dbReference type="Proteomes" id="UP001501176"/>
    </source>
</evidence>
<keyword evidence="6" id="KW-1185">Reference proteome</keyword>
<reference evidence="6" key="1">
    <citation type="journal article" date="2019" name="Int. J. Syst. Evol. Microbiol.">
        <title>The Global Catalogue of Microorganisms (GCM) 10K type strain sequencing project: providing services to taxonomists for standard genome sequencing and annotation.</title>
        <authorList>
            <consortium name="The Broad Institute Genomics Platform"/>
            <consortium name="The Broad Institute Genome Sequencing Center for Infectious Disease"/>
            <person name="Wu L."/>
            <person name="Ma J."/>
        </authorList>
    </citation>
    <scope>NUCLEOTIDE SEQUENCE [LARGE SCALE GENOMIC DNA]</scope>
    <source>
        <strain evidence="6">JCM 16240</strain>
    </source>
</reference>
<comment type="caution">
    <text evidence="5">The sequence shown here is derived from an EMBL/GenBank/DDBJ whole genome shotgun (WGS) entry which is preliminary data.</text>
</comment>
<feature type="region of interest" description="Disordered" evidence="3">
    <location>
        <begin position="168"/>
        <end position="215"/>
    </location>
</feature>
<evidence type="ECO:0000313" key="5">
    <source>
        <dbReference type="EMBL" id="GAA0220157.1"/>
    </source>
</evidence>
<dbReference type="RefSeq" id="WP_325126245.1">
    <property type="nucleotide sequence ID" value="NZ_BAAAFN010000006.1"/>
</dbReference>
<dbReference type="InterPro" id="IPR033645">
    <property type="entry name" value="VirB9/CagX/TrbG_C"/>
</dbReference>
<proteinExistence type="inferred from homology"/>
<feature type="compositionally biased region" description="Pro residues" evidence="3">
    <location>
        <begin position="171"/>
        <end position="191"/>
    </location>
</feature>
<accession>A0ABP3D0P6</accession>
<evidence type="ECO:0000256" key="3">
    <source>
        <dbReference type="SAM" id="MobiDB-lite"/>
    </source>
</evidence>
<dbReference type="PROSITE" id="PS51257">
    <property type="entry name" value="PROKAR_LIPOPROTEIN"/>
    <property type="match status" value="1"/>
</dbReference>